<reference evidence="6" key="1">
    <citation type="journal article" date="2015" name="Genome Announc.">
        <title>Draft genome sequence of the fungus Penicillium brasilianum MG11.</title>
        <authorList>
            <person name="Horn F."/>
            <person name="Linde J."/>
            <person name="Mattern D.J."/>
            <person name="Walther G."/>
            <person name="Guthke R."/>
            <person name="Brakhage A.A."/>
            <person name="Valiante V."/>
        </authorList>
    </citation>
    <scope>NUCLEOTIDE SEQUENCE [LARGE SCALE GENOMIC DNA]</scope>
    <source>
        <strain evidence="6">MG11</strain>
    </source>
</reference>
<evidence type="ECO:0000313" key="5">
    <source>
        <dbReference type="EMBL" id="CEJ59132.1"/>
    </source>
</evidence>
<dbReference type="InterPro" id="IPR019775">
    <property type="entry name" value="WD40_repeat_CS"/>
</dbReference>
<dbReference type="InterPro" id="IPR036322">
    <property type="entry name" value="WD40_repeat_dom_sf"/>
</dbReference>
<evidence type="ECO:0000256" key="2">
    <source>
        <dbReference type="ARBA" id="ARBA00022737"/>
    </source>
</evidence>
<dbReference type="SUPFAM" id="SSF101908">
    <property type="entry name" value="Putative isomerase YbhE"/>
    <property type="match status" value="1"/>
</dbReference>
<dbReference type="OrthoDB" id="538223at2759"/>
<dbReference type="SUPFAM" id="SSF82171">
    <property type="entry name" value="DPP6 N-terminal domain-like"/>
    <property type="match status" value="1"/>
</dbReference>
<dbReference type="PRINTS" id="PR00320">
    <property type="entry name" value="GPROTEINBRPT"/>
</dbReference>
<proteinExistence type="predicted"/>
<evidence type="ECO:0000256" key="4">
    <source>
        <dbReference type="SAM" id="MobiDB-lite"/>
    </source>
</evidence>
<evidence type="ECO:0000256" key="1">
    <source>
        <dbReference type="ARBA" id="ARBA00022574"/>
    </source>
</evidence>
<dbReference type="PROSITE" id="PS00678">
    <property type="entry name" value="WD_REPEATS_1"/>
    <property type="match status" value="2"/>
</dbReference>
<dbReference type="InterPro" id="IPR015943">
    <property type="entry name" value="WD40/YVTN_repeat-like_dom_sf"/>
</dbReference>
<dbReference type="PANTHER" id="PTHR19848:SF8">
    <property type="entry name" value="F-BOX AND WD REPEAT DOMAIN CONTAINING 7"/>
    <property type="match status" value="1"/>
</dbReference>
<dbReference type="PROSITE" id="PS50082">
    <property type="entry name" value="WD_REPEATS_2"/>
    <property type="match status" value="5"/>
</dbReference>
<evidence type="ECO:0000256" key="3">
    <source>
        <dbReference type="PROSITE-ProRule" id="PRU00221"/>
    </source>
</evidence>
<feature type="repeat" description="WD" evidence="3">
    <location>
        <begin position="635"/>
        <end position="676"/>
    </location>
</feature>
<dbReference type="STRING" id="104259.A0A0F7TVM9"/>
<dbReference type="SUPFAM" id="SSF50978">
    <property type="entry name" value="WD40 repeat-like"/>
    <property type="match status" value="1"/>
</dbReference>
<dbReference type="InterPro" id="IPR020472">
    <property type="entry name" value="WD40_PAC1"/>
</dbReference>
<dbReference type="Pfam" id="PF00400">
    <property type="entry name" value="WD40"/>
    <property type="match status" value="7"/>
</dbReference>
<dbReference type="AlphaFoldDB" id="A0A0F7TVM9"/>
<dbReference type="PROSITE" id="PS50294">
    <property type="entry name" value="WD_REPEATS_REGION"/>
    <property type="match status" value="4"/>
</dbReference>
<dbReference type="PANTHER" id="PTHR19848">
    <property type="entry name" value="WD40 REPEAT PROTEIN"/>
    <property type="match status" value="1"/>
</dbReference>
<feature type="repeat" description="WD" evidence="3">
    <location>
        <begin position="485"/>
        <end position="525"/>
    </location>
</feature>
<protein>
    <submittedName>
        <fullName evidence="5">Uncharacterized protein</fullName>
    </submittedName>
</protein>
<keyword evidence="1 3" id="KW-0853">WD repeat</keyword>
<dbReference type="Proteomes" id="UP000042958">
    <property type="component" value="Unassembled WGS sequence"/>
</dbReference>
<accession>A0A0F7TVM9</accession>
<dbReference type="SMART" id="SM00320">
    <property type="entry name" value="WD40"/>
    <property type="match status" value="9"/>
</dbReference>
<feature type="repeat" description="WD" evidence="3">
    <location>
        <begin position="444"/>
        <end position="484"/>
    </location>
</feature>
<keyword evidence="2" id="KW-0677">Repeat</keyword>
<feature type="region of interest" description="Disordered" evidence="4">
    <location>
        <begin position="574"/>
        <end position="593"/>
    </location>
</feature>
<dbReference type="Gene3D" id="2.130.10.10">
    <property type="entry name" value="YVTN repeat-like/Quinoprotein amine dehydrogenase"/>
    <property type="match status" value="4"/>
</dbReference>
<dbReference type="CDD" id="cd00200">
    <property type="entry name" value="WD40"/>
    <property type="match status" value="2"/>
</dbReference>
<feature type="repeat" description="WD" evidence="3">
    <location>
        <begin position="676"/>
        <end position="716"/>
    </location>
</feature>
<feature type="repeat" description="WD" evidence="3">
    <location>
        <begin position="526"/>
        <end position="566"/>
    </location>
</feature>
<dbReference type="InterPro" id="IPR001680">
    <property type="entry name" value="WD40_rpt"/>
</dbReference>
<keyword evidence="6" id="KW-1185">Reference proteome</keyword>
<feature type="compositionally biased region" description="Basic and acidic residues" evidence="4">
    <location>
        <begin position="574"/>
        <end position="584"/>
    </location>
</feature>
<evidence type="ECO:0000313" key="6">
    <source>
        <dbReference type="Proteomes" id="UP000042958"/>
    </source>
</evidence>
<dbReference type="EMBL" id="CDHK01000007">
    <property type="protein sequence ID" value="CEJ59132.1"/>
    <property type="molecule type" value="Genomic_DNA"/>
</dbReference>
<gene>
    <name evidence="5" type="ORF">PMG11_07767</name>
</gene>
<organism evidence="5 6">
    <name type="scientific">Penicillium brasilianum</name>
    <dbReference type="NCBI Taxonomy" id="104259"/>
    <lineage>
        <taxon>Eukaryota</taxon>
        <taxon>Fungi</taxon>
        <taxon>Dikarya</taxon>
        <taxon>Ascomycota</taxon>
        <taxon>Pezizomycotina</taxon>
        <taxon>Eurotiomycetes</taxon>
        <taxon>Eurotiomycetidae</taxon>
        <taxon>Eurotiales</taxon>
        <taxon>Aspergillaceae</taxon>
        <taxon>Penicillium</taxon>
    </lineage>
</organism>
<sequence>MFERIVTSEDSELCKRILSVVLSVYTPITIEVLRVLVNFDHQGCDDSESIRELITECGSFLKVDNDFIFLVHQSAKDFLLDPSTETFEVNKEKEHHKIFSRSLQAFKSLKCDMYKLKNSGTSITDVTRPNPDPLAGIWYSCSYWVDHLEDCQFIANGLEEFEEDKSLDSFLSDDFLHWIEAISLLGSTTEAIASMLKLENLVREHAGPETVLVRVYDACRVFRYYRAVIETHPLQIYTSLIFTPTQSITRNAHYVKAAWILEEPKISTDWDSCFLTLERHLARVESIAWSRNGMLASASLDRTVIWDPATGQRISSCGNGARLIAFSQDDLLASDDASGDGGSNLHVWDLSNRLCELRMEHKTGYMTCISWLRDGRLAFLSKRLIAGIGDCVTGQWTSSNLKRQGKSASCAANSDDGKLAIAFNDYAIQVWDLANDSWITASILKGHSQEVTAMAWSPHGRLASGSHDCTLRMWDPTTSQCVFILKGHNDEVSAVAWSHDERLASGSTDRNIRIWNSVNGQCICVLDGHNAKIKALAFSQDGRLASGSSDGLIKIWDLANAYASLNQEKIESRFKSGGRAEKPQVCEPSTGQTAVSKSHGNDLYSIAWSPNGTQLASASTEITIWDLNSEKSTILDGHRDVVHSMSWSSDGNRLASGSRDQRIIVWDLSSGQKTVLEGHSTSVMFLAWSPLGDLLASKSTSTTRIWSMATGQSIVIEENETRWCPIIWSTNGRRLASWSFDHTFIIWDSTTGRRLCELNIKTDIMRWIGTKSWNLRKEVAVFDAQYKLPPTYMRFLADMRSSALSIGYSIEMSDDWICFEGQKLLWLPPEYRPVRSDSFILGDKTRLAFGCSAGHIWTITLSANGLVGESITREIDSDTSGARTE</sequence>
<name>A0A0F7TVM9_PENBI</name>